<keyword evidence="2" id="KW-1185">Reference proteome</keyword>
<organism evidence="1 2">
    <name type="scientific">Flavobacterium luteum</name>
    <dbReference type="NCBI Taxonomy" id="2026654"/>
    <lineage>
        <taxon>Bacteria</taxon>
        <taxon>Pseudomonadati</taxon>
        <taxon>Bacteroidota</taxon>
        <taxon>Flavobacteriia</taxon>
        <taxon>Flavobacteriales</taxon>
        <taxon>Flavobacteriaceae</taxon>
        <taxon>Flavobacterium</taxon>
    </lineage>
</organism>
<evidence type="ECO:0000313" key="1">
    <source>
        <dbReference type="EMBL" id="KAB1154027.1"/>
    </source>
</evidence>
<name>A0A7J5A919_9FLAO</name>
<accession>A0A7J5A919</accession>
<dbReference type="AlphaFoldDB" id="A0A7J5A919"/>
<protein>
    <submittedName>
        <fullName evidence="1">Uncharacterized protein</fullName>
    </submittedName>
</protein>
<sequence length="84" mass="9905">MSINSAVLAQKISSEPLETFERRIWAGFYANKTSEPINTKAFPFIKGMADRIKWSDMESQLGVYDWTKMDERRKVICNWIDYIH</sequence>
<gene>
    <name evidence="1" type="ORF">F6464_13645</name>
</gene>
<dbReference type="Proteomes" id="UP000490922">
    <property type="component" value="Unassembled WGS sequence"/>
</dbReference>
<dbReference type="EMBL" id="WAEM01000011">
    <property type="protein sequence ID" value="KAB1154027.1"/>
    <property type="molecule type" value="Genomic_DNA"/>
</dbReference>
<dbReference type="RefSeq" id="WP_151108512.1">
    <property type="nucleotide sequence ID" value="NZ_WAEM01000011.1"/>
</dbReference>
<evidence type="ECO:0000313" key="2">
    <source>
        <dbReference type="Proteomes" id="UP000490922"/>
    </source>
</evidence>
<proteinExistence type="predicted"/>
<comment type="caution">
    <text evidence="1">The sequence shown here is derived from an EMBL/GenBank/DDBJ whole genome shotgun (WGS) entry which is preliminary data.</text>
</comment>
<reference evidence="1 2" key="1">
    <citation type="submission" date="2019-09" db="EMBL/GenBank/DDBJ databases">
        <title>Flavobacterium sp. nov., isolated from glacier ice.</title>
        <authorList>
            <person name="Liu Q."/>
        </authorList>
    </citation>
    <scope>NUCLEOTIDE SEQUENCE [LARGE SCALE GENOMIC DNA]</scope>
    <source>
        <strain evidence="1 2">NBRC 112527</strain>
    </source>
</reference>